<evidence type="ECO:0000313" key="1">
    <source>
        <dbReference type="EMBL" id="MDX8126449.1"/>
    </source>
</evidence>
<proteinExistence type="predicted"/>
<gene>
    <name evidence="1" type="ORF">QLH52_04095</name>
</gene>
<comment type="caution">
    <text evidence="1">The sequence shown here is derived from an EMBL/GenBank/DDBJ whole genome shotgun (WGS) entry which is preliminary data.</text>
</comment>
<protein>
    <submittedName>
        <fullName evidence="1">Uncharacterized protein</fullName>
    </submittedName>
</protein>
<keyword evidence="2" id="KW-1185">Reference proteome</keyword>
<evidence type="ECO:0000313" key="2">
    <source>
        <dbReference type="Proteomes" id="UP001284537"/>
    </source>
</evidence>
<sequence length="51" mass="5784">MIHISANEGIINLYAHYLGLCQLVDDGSITEQAASVLWLEQRNSLIEKRKK</sequence>
<dbReference type="RefSeq" id="WP_319960628.1">
    <property type="nucleotide sequence ID" value="NZ_JAXARY010000002.1"/>
</dbReference>
<reference evidence="1 2" key="1">
    <citation type="submission" date="2023-11" db="EMBL/GenBank/DDBJ databases">
        <authorList>
            <person name="Ouyang M.-Y."/>
        </authorList>
    </citation>
    <scope>NUCLEOTIDE SEQUENCE [LARGE SCALE GENOMIC DNA]</scope>
    <source>
        <strain evidence="1 2">OY6</strain>
    </source>
</reference>
<accession>A0ABU4UCK1</accession>
<dbReference type="EMBL" id="JAXARY010000002">
    <property type="protein sequence ID" value="MDX8126449.1"/>
    <property type="molecule type" value="Genomic_DNA"/>
</dbReference>
<organism evidence="1 2">
    <name type="scientific">Methylomonas defluvii</name>
    <dbReference type="NCBI Taxonomy" id="3045149"/>
    <lineage>
        <taxon>Bacteria</taxon>
        <taxon>Pseudomonadati</taxon>
        <taxon>Pseudomonadota</taxon>
        <taxon>Gammaproteobacteria</taxon>
        <taxon>Methylococcales</taxon>
        <taxon>Methylococcaceae</taxon>
        <taxon>Methylomonas</taxon>
    </lineage>
</organism>
<dbReference type="Proteomes" id="UP001284537">
    <property type="component" value="Unassembled WGS sequence"/>
</dbReference>
<name>A0ABU4UCK1_9GAMM</name>